<sequence length="628" mass="68499">MLTQSFHHPSKTLADRLFTAEFDDALVDQIWWKNIRYEGSKIKSQKINTFSQKETVSNSETGIGFASIVTAGSTIGEMVIGGTGQSVFTVGGYFASLPEAPSDISNAPGIFCVSDFKPKITWEGDTINPIGTANVKNETVALYIANTVIGGQEDPQYVDIKNHSYVSINQILLINPNTSETQVLDREAEDFIPFHTFITNDLPTGASFSIKLIDESIANSLKGSNQYKVKMNKGFLLKTFDFKHAPSLPQNPDNNSMYLYKKGTVRSNLYEDGIYDAANPPVSIENNDRLRFRFGTVEILAGSLAGFSGGHLQRGSFGPSFGSSSIIENKYTQNYYSGSYGFINEPDFTTISGKNTDLMAKSGLGSASKFIGQDTLEFLARHNASASLEQEKTELHITFFEGTTDFAPGFNDERSISTFEVDSNQNQLDVGGVCQDLLPKTHEITFKGVNDDRFDIKINHIADNFINAYNTGSDSLAGECIGINQYLPSTAGTFLQKGINADLTESASVYVQGGALGQVGFKGVESSSGLFGAENSLYGISLSGSMNSDNFYSGSFSYQLSFLNKDHVVITNIDKNTELYNGIGNKGIVIIPEFVHPRIKNNVSFYLQQAGITDSSPNTLTFLADDTK</sequence>
<reference evidence="1" key="1">
    <citation type="submission" date="2016-10" db="EMBL/GenBank/DDBJ databases">
        <authorList>
            <person name="Varghese N."/>
        </authorList>
    </citation>
    <scope>NUCLEOTIDE SEQUENCE</scope>
</reference>
<name>A0A218MMQ1_9VIRU</name>
<reference evidence="1" key="2">
    <citation type="journal article" date="2017" name="Nat. Commun.">
        <title>Single-virus genomics reveals hidden cosmopolitan and abundant viruses.</title>
        <authorList>
            <person name="Martinez-Hernandez F."/>
            <person name="Fornas O."/>
            <person name="Lluesma Gomez M."/>
            <person name="Bolduc B."/>
            <person name="de la Cruz Pena M.J."/>
            <person name="Martinez J.M."/>
            <person name="Anton J."/>
            <person name="Gasol J.M."/>
            <person name="Rosselli R."/>
            <person name="Rodriguez-Valera F."/>
            <person name="Sullivan M.B."/>
            <person name="Acinas S.G."/>
            <person name="Martinez-Garcia M."/>
        </authorList>
    </citation>
    <scope>NUCLEOTIDE SEQUENCE</scope>
</reference>
<proteinExistence type="predicted"/>
<evidence type="ECO:0000313" key="1">
    <source>
        <dbReference type="EMBL" id="ASF00555.1"/>
    </source>
</evidence>
<organism evidence="1">
    <name type="scientific">uncultured virus</name>
    <dbReference type="NCBI Taxonomy" id="340016"/>
    <lineage>
        <taxon>Viruses</taxon>
        <taxon>environmental samples</taxon>
    </lineage>
</organism>
<protein>
    <submittedName>
        <fullName evidence="1">Uncharacterized protein</fullName>
    </submittedName>
</protein>
<accession>A0A218MMQ1</accession>
<dbReference type="EMBL" id="KY052842">
    <property type="protein sequence ID" value="ASF00555.1"/>
    <property type="molecule type" value="Genomic_DNA"/>
</dbReference>